<dbReference type="GO" id="GO:0043111">
    <property type="term" value="P:replication fork arrest"/>
    <property type="evidence" value="ECO:0007669"/>
    <property type="project" value="TreeGrafter"/>
</dbReference>
<feature type="compositionally biased region" description="Acidic residues" evidence="7">
    <location>
        <begin position="228"/>
        <end position="238"/>
    </location>
</feature>
<dbReference type="OrthoDB" id="437078at2759"/>
<dbReference type="GO" id="GO:0031297">
    <property type="term" value="P:replication fork processing"/>
    <property type="evidence" value="ECO:0007669"/>
    <property type="project" value="UniProtKB-UniRule"/>
</dbReference>
<evidence type="ECO:0000259" key="8">
    <source>
        <dbReference type="Pfam" id="PF07962"/>
    </source>
</evidence>
<feature type="domain" description="Chromosome segregation in meiosis protein 3" evidence="8">
    <location>
        <begin position="80"/>
        <end position="161"/>
    </location>
</feature>
<accession>A0A1D1VPW5</accession>
<dbReference type="PANTHER" id="PTHR13220:SF11">
    <property type="entry name" value="TIMELESS-INTERACTING PROTEIN"/>
    <property type="match status" value="1"/>
</dbReference>
<gene>
    <name evidence="9" type="primary">RvY_13996-1</name>
    <name evidence="9" type="synonym">RvY_13996.1</name>
    <name evidence="9" type="ORF">RvY_13996</name>
</gene>
<feature type="region of interest" description="Disordered" evidence="7">
    <location>
        <begin position="228"/>
        <end position="273"/>
    </location>
</feature>
<evidence type="ECO:0000313" key="10">
    <source>
        <dbReference type="Proteomes" id="UP000186922"/>
    </source>
</evidence>
<feature type="region of interest" description="Disordered" evidence="7">
    <location>
        <begin position="1"/>
        <end position="71"/>
    </location>
</feature>
<name>A0A1D1VPW5_RAMVA</name>
<dbReference type="GO" id="GO:0006974">
    <property type="term" value="P:DNA damage response"/>
    <property type="evidence" value="ECO:0007669"/>
    <property type="project" value="UniProtKB-KW"/>
</dbReference>
<comment type="function">
    <text evidence="6">Plays an important role in the control of DNA replication and the maintenance of replication fork stability.</text>
</comment>
<dbReference type="InterPro" id="IPR012923">
    <property type="entry name" value="Csm3"/>
</dbReference>
<evidence type="ECO:0000313" key="9">
    <source>
        <dbReference type="EMBL" id="GAV03600.1"/>
    </source>
</evidence>
<dbReference type="GO" id="GO:0031298">
    <property type="term" value="C:replication fork protection complex"/>
    <property type="evidence" value="ECO:0007669"/>
    <property type="project" value="TreeGrafter"/>
</dbReference>
<dbReference type="PANTHER" id="PTHR13220">
    <property type="entry name" value="TIMELESS INTERACTING-RELATED"/>
    <property type="match status" value="1"/>
</dbReference>
<dbReference type="InterPro" id="IPR040038">
    <property type="entry name" value="TIPIN/Csm3/Swi3"/>
</dbReference>
<organism evidence="9 10">
    <name type="scientific">Ramazzottius varieornatus</name>
    <name type="common">Water bear</name>
    <name type="synonym">Tardigrade</name>
    <dbReference type="NCBI Taxonomy" id="947166"/>
    <lineage>
        <taxon>Eukaryota</taxon>
        <taxon>Metazoa</taxon>
        <taxon>Ecdysozoa</taxon>
        <taxon>Tardigrada</taxon>
        <taxon>Eutardigrada</taxon>
        <taxon>Parachela</taxon>
        <taxon>Hypsibioidea</taxon>
        <taxon>Ramazzottiidae</taxon>
        <taxon>Ramazzottius</taxon>
    </lineage>
</organism>
<dbReference type="Pfam" id="PF07962">
    <property type="entry name" value="Swi3"/>
    <property type="match status" value="1"/>
</dbReference>
<keyword evidence="3 6" id="KW-0227">DNA damage</keyword>
<dbReference type="GO" id="GO:0000076">
    <property type="term" value="P:DNA replication checkpoint signaling"/>
    <property type="evidence" value="ECO:0007669"/>
    <property type="project" value="UniProtKB-UniRule"/>
</dbReference>
<feature type="compositionally biased region" description="Pro residues" evidence="7">
    <location>
        <begin position="249"/>
        <end position="259"/>
    </location>
</feature>
<reference evidence="9 10" key="1">
    <citation type="journal article" date="2016" name="Nat. Commun.">
        <title>Extremotolerant tardigrade genome and improved radiotolerance of human cultured cells by tardigrade-unique protein.</title>
        <authorList>
            <person name="Hashimoto T."/>
            <person name="Horikawa D.D."/>
            <person name="Saito Y."/>
            <person name="Kuwahara H."/>
            <person name="Kozuka-Hata H."/>
            <person name="Shin-I T."/>
            <person name="Minakuchi Y."/>
            <person name="Ohishi K."/>
            <person name="Motoyama A."/>
            <person name="Aizu T."/>
            <person name="Enomoto A."/>
            <person name="Kondo K."/>
            <person name="Tanaka S."/>
            <person name="Hara Y."/>
            <person name="Koshikawa S."/>
            <person name="Sagara H."/>
            <person name="Miura T."/>
            <person name="Yokobori S."/>
            <person name="Miyagawa K."/>
            <person name="Suzuki Y."/>
            <person name="Kubo T."/>
            <person name="Oyama M."/>
            <person name="Kohara Y."/>
            <person name="Fujiyama A."/>
            <person name="Arakawa K."/>
            <person name="Katayama T."/>
            <person name="Toyoda A."/>
            <person name="Kunieda T."/>
        </authorList>
    </citation>
    <scope>NUCLEOTIDE SEQUENCE [LARGE SCALE GENOMIC DNA]</scope>
    <source>
        <strain evidence="9 10">YOKOZUNA-1</strain>
    </source>
</reference>
<feature type="compositionally biased region" description="Low complexity" evidence="7">
    <location>
        <begin position="57"/>
        <end position="67"/>
    </location>
</feature>
<comment type="caution">
    <text evidence="9">The sequence shown here is derived from an EMBL/GenBank/DDBJ whole genome shotgun (WGS) entry which is preliminary data.</text>
</comment>
<evidence type="ECO:0000256" key="2">
    <source>
        <dbReference type="ARBA" id="ARBA00006075"/>
    </source>
</evidence>
<evidence type="ECO:0000256" key="5">
    <source>
        <dbReference type="ARBA" id="ARBA00023306"/>
    </source>
</evidence>
<keyword evidence="5 6" id="KW-0131">Cell cycle</keyword>
<evidence type="ECO:0000256" key="3">
    <source>
        <dbReference type="ARBA" id="ARBA00022763"/>
    </source>
</evidence>
<evidence type="ECO:0000256" key="7">
    <source>
        <dbReference type="SAM" id="MobiDB-lite"/>
    </source>
</evidence>
<sequence>MSRAARNATINLEGDDGDYNDWLEDMDGEDDTRRQAGPKGLKQSTQDDAEKAKDAGKSGADASANAAVEKPKRVLGPRAKLDAARLCGPLGLPALIKDFEKVPWKGKGREEEDLLLMMRKMESWAHAMYPKFRFDDIVDKIEQLGRKREVRTCVRKLMEGMPVLPEDFVSHEQDDGRATPVYNLLFQKAAPQPSTSVQDPTDDDILEVSQQPAPSAKTVMEDEAEFEEMLASMEEPDMPTESVETAPTSLPPLAPPRPNQPARTTLPNLPDDFRTDELEQMDEDDILAFINNSID</sequence>
<evidence type="ECO:0000256" key="1">
    <source>
        <dbReference type="ARBA" id="ARBA00004123"/>
    </source>
</evidence>
<keyword evidence="4 6" id="KW-0539">Nucleus</keyword>
<dbReference type="STRING" id="947166.A0A1D1VPW5"/>
<dbReference type="GO" id="GO:0003677">
    <property type="term" value="F:DNA binding"/>
    <property type="evidence" value="ECO:0007669"/>
    <property type="project" value="TreeGrafter"/>
</dbReference>
<dbReference type="Proteomes" id="UP000186922">
    <property type="component" value="Unassembled WGS sequence"/>
</dbReference>
<proteinExistence type="inferred from homology"/>
<feature type="compositionally biased region" description="Acidic residues" evidence="7">
    <location>
        <begin position="13"/>
        <end position="30"/>
    </location>
</feature>
<evidence type="ECO:0000256" key="4">
    <source>
        <dbReference type="ARBA" id="ARBA00023242"/>
    </source>
</evidence>
<keyword evidence="10" id="KW-1185">Reference proteome</keyword>
<comment type="subcellular location">
    <subcellularLocation>
        <location evidence="1 6">Nucleus</location>
    </subcellularLocation>
</comment>
<dbReference type="AlphaFoldDB" id="A0A1D1VPW5"/>
<protein>
    <recommendedName>
        <fullName evidence="6">TIMELESS-interacting protein</fullName>
    </recommendedName>
</protein>
<evidence type="ECO:0000256" key="6">
    <source>
        <dbReference type="RuleBase" id="RU366049"/>
    </source>
</evidence>
<comment type="similarity">
    <text evidence="2 6">Belongs to the CSM3 family.</text>
</comment>
<dbReference type="EMBL" id="BDGG01000009">
    <property type="protein sequence ID" value="GAV03600.1"/>
    <property type="molecule type" value="Genomic_DNA"/>
</dbReference>